<feature type="domain" description="HTH asnC-type" evidence="4">
    <location>
        <begin position="7"/>
        <end position="68"/>
    </location>
</feature>
<dbReference type="SMART" id="SM00344">
    <property type="entry name" value="HTH_ASNC"/>
    <property type="match status" value="1"/>
</dbReference>
<keyword evidence="6" id="KW-1185">Reference proteome</keyword>
<dbReference type="SUPFAM" id="SSF46785">
    <property type="entry name" value="Winged helix' DNA-binding domain"/>
    <property type="match status" value="1"/>
</dbReference>
<reference evidence="5 6" key="1">
    <citation type="submission" date="2015-06" db="EMBL/GenBank/DDBJ databases">
        <title>Draft genome sequence of an Alphaproteobacteria species associated to the Mediterranean sponge Oscarella lobularis.</title>
        <authorList>
            <person name="Jourda C."/>
            <person name="Santini S."/>
            <person name="Claverie J.-M."/>
        </authorList>
    </citation>
    <scope>NUCLEOTIDE SEQUENCE [LARGE SCALE GENOMIC DNA]</scope>
    <source>
        <strain evidence="5">IGS</strain>
    </source>
</reference>
<dbReference type="AlphaFoldDB" id="A0A0J9E2F7"/>
<comment type="caution">
    <text evidence="5">The sequence shown here is derived from an EMBL/GenBank/DDBJ whole genome shotgun (WGS) entry which is preliminary data.</text>
</comment>
<evidence type="ECO:0000256" key="2">
    <source>
        <dbReference type="ARBA" id="ARBA00023125"/>
    </source>
</evidence>
<dbReference type="GO" id="GO:0043200">
    <property type="term" value="P:response to amino acid"/>
    <property type="evidence" value="ECO:0007669"/>
    <property type="project" value="TreeGrafter"/>
</dbReference>
<dbReference type="EMBL" id="LFTY01000002">
    <property type="protein sequence ID" value="KMW56872.1"/>
    <property type="molecule type" value="Genomic_DNA"/>
</dbReference>
<name>A0A0J9E2F7_9RHOB</name>
<dbReference type="PANTHER" id="PTHR30154">
    <property type="entry name" value="LEUCINE-RESPONSIVE REGULATORY PROTEIN"/>
    <property type="match status" value="1"/>
</dbReference>
<dbReference type="Pfam" id="PF01037">
    <property type="entry name" value="AsnC_trans_reg"/>
    <property type="match status" value="1"/>
</dbReference>
<dbReference type="GO" id="GO:0006355">
    <property type="term" value="P:regulation of DNA-templated transcription"/>
    <property type="evidence" value="ECO:0007669"/>
    <property type="project" value="UniProtKB-ARBA"/>
</dbReference>
<dbReference type="CDD" id="cd00090">
    <property type="entry name" value="HTH_ARSR"/>
    <property type="match status" value="1"/>
</dbReference>
<dbReference type="InterPro" id="IPR036388">
    <property type="entry name" value="WH-like_DNA-bd_sf"/>
</dbReference>
<dbReference type="InterPro" id="IPR011991">
    <property type="entry name" value="ArsR-like_HTH"/>
</dbReference>
<dbReference type="PRINTS" id="PR00033">
    <property type="entry name" value="HTHASNC"/>
</dbReference>
<evidence type="ECO:0000313" key="6">
    <source>
        <dbReference type="Proteomes" id="UP000037178"/>
    </source>
</evidence>
<dbReference type="InterPro" id="IPR019885">
    <property type="entry name" value="Tscrpt_reg_HTH_AsnC-type_CS"/>
</dbReference>
<proteinExistence type="predicted"/>
<dbReference type="InterPro" id="IPR019888">
    <property type="entry name" value="Tscrpt_reg_AsnC-like"/>
</dbReference>
<evidence type="ECO:0000256" key="3">
    <source>
        <dbReference type="ARBA" id="ARBA00023163"/>
    </source>
</evidence>
<dbReference type="InterPro" id="IPR036390">
    <property type="entry name" value="WH_DNA-bd_sf"/>
</dbReference>
<keyword evidence="2" id="KW-0238">DNA-binding</keyword>
<accession>A0A0J9E2F7</accession>
<protein>
    <submittedName>
        <fullName evidence="5">Transcriptional regulator, AsnC family</fullName>
    </submittedName>
</protein>
<evidence type="ECO:0000256" key="1">
    <source>
        <dbReference type="ARBA" id="ARBA00023015"/>
    </source>
</evidence>
<dbReference type="InterPro" id="IPR000485">
    <property type="entry name" value="AsnC-type_HTH_dom"/>
</dbReference>
<dbReference type="PROSITE" id="PS00519">
    <property type="entry name" value="HTH_ASNC_1"/>
    <property type="match status" value="1"/>
</dbReference>
<dbReference type="SUPFAM" id="SSF54909">
    <property type="entry name" value="Dimeric alpha+beta barrel"/>
    <property type="match status" value="1"/>
</dbReference>
<dbReference type="Proteomes" id="UP000037178">
    <property type="component" value="Unassembled WGS sequence"/>
</dbReference>
<dbReference type="InterPro" id="IPR019887">
    <property type="entry name" value="Tscrpt_reg_AsnC/Lrp_C"/>
</dbReference>
<organism evidence="5 6">
    <name type="scientific">Candidatus Rhodobacter oscarellae</name>
    <dbReference type="NCBI Taxonomy" id="1675527"/>
    <lineage>
        <taxon>Bacteria</taxon>
        <taxon>Pseudomonadati</taxon>
        <taxon>Pseudomonadota</taxon>
        <taxon>Alphaproteobacteria</taxon>
        <taxon>Rhodobacterales</taxon>
        <taxon>Rhodobacter group</taxon>
        <taxon>Rhodobacter</taxon>
    </lineage>
</organism>
<keyword evidence="3" id="KW-0804">Transcription</keyword>
<evidence type="ECO:0000259" key="4">
    <source>
        <dbReference type="PROSITE" id="PS50956"/>
    </source>
</evidence>
<gene>
    <name evidence="5" type="ORF">AIOL_001829</name>
</gene>
<dbReference type="Pfam" id="PF13412">
    <property type="entry name" value="HTH_24"/>
    <property type="match status" value="1"/>
</dbReference>
<dbReference type="GO" id="GO:0005829">
    <property type="term" value="C:cytosol"/>
    <property type="evidence" value="ECO:0007669"/>
    <property type="project" value="TreeGrafter"/>
</dbReference>
<keyword evidence="1" id="KW-0805">Transcription regulation</keyword>
<evidence type="ECO:0000313" key="5">
    <source>
        <dbReference type="EMBL" id="KMW56872.1"/>
    </source>
</evidence>
<dbReference type="PATRIC" id="fig|1675527.3.peg.1924"/>
<dbReference type="GO" id="GO:0043565">
    <property type="term" value="F:sequence-specific DNA binding"/>
    <property type="evidence" value="ECO:0007669"/>
    <property type="project" value="InterPro"/>
</dbReference>
<dbReference type="Gene3D" id="1.10.10.10">
    <property type="entry name" value="Winged helix-like DNA-binding domain superfamily/Winged helix DNA-binding domain"/>
    <property type="match status" value="1"/>
</dbReference>
<dbReference type="STRING" id="1675527.AIOL_001829"/>
<dbReference type="Gene3D" id="3.30.70.920">
    <property type="match status" value="1"/>
</dbReference>
<dbReference type="PANTHER" id="PTHR30154:SF17">
    <property type="entry name" value="DNA-BINDING TRANSCRIPTIONAL ACTIVATOR DECR"/>
    <property type="match status" value="1"/>
</dbReference>
<dbReference type="InterPro" id="IPR011008">
    <property type="entry name" value="Dimeric_a/b-barrel"/>
</dbReference>
<dbReference type="PROSITE" id="PS50956">
    <property type="entry name" value="HTH_ASNC_2"/>
    <property type="match status" value="1"/>
</dbReference>
<sequence length="155" mass="17529">MRIMETVDTIDRRILTELQRDCDISLDALGARVNLSRNACWRRIKALEAAGVIRARVALLDPAKLGLGLAVFIQVRTDSHDPEWLTKFAQATRAMPEILGAYRMTGDLDYLIQARVADVRDYDRLYQRLIARVPISDVSASFVMEEIKATTQLPL</sequence>